<keyword evidence="8" id="KW-1185">Reference proteome</keyword>
<feature type="domain" description="Aminotransferase class I/classII large" evidence="6">
    <location>
        <begin position="57"/>
        <end position="383"/>
    </location>
</feature>
<keyword evidence="3" id="KW-0663">Pyridoxal phosphate</keyword>
<evidence type="ECO:0000256" key="1">
    <source>
        <dbReference type="ARBA" id="ARBA00001933"/>
    </source>
</evidence>
<dbReference type="PANTHER" id="PTHR43525:SF1">
    <property type="entry name" value="PROTEIN MALY"/>
    <property type="match status" value="1"/>
</dbReference>
<dbReference type="NCBIfam" id="TIGR04350">
    <property type="entry name" value="C_S_lyase_PatB"/>
    <property type="match status" value="1"/>
</dbReference>
<organism evidence="7 8">
    <name type="scientific">Halalkalibacter kiskunsagensis</name>
    <dbReference type="NCBI Taxonomy" id="1548599"/>
    <lineage>
        <taxon>Bacteria</taxon>
        <taxon>Bacillati</taxon>
        <taxon>Bacillota</taxon>
        <taxon>Bacilli</taxon>
        <taxon>Bacillales</taxon>
        <taxon>Bacillaceae</taxon>
        <taxon>Halalkalibacter</taxon>
    </lineage>
</organism>
<dbReference type="InterPro" id="IPR015422">
    <property type="entry name" value="PyrdxlP-dep_Trfase_small"/>
</dbReference>
<reference evidence="7 8" key="1">
    <citation type="submission" date="2024-09" db="EMBL/GenBank/DDBJ databases">
        <authorList>
            <person name="Sun Q."/>
            <person name="Mori K."/>
        </authorList>
    </citation>
    <scope>NUCLEOTIDE SEQUENCE [LARGE SCALE GENOMIC DNA]</scope>
    <source>
        <strain evidence="7 8">NCAIM B.02610</strain>
    </source>
</reference>
<dbReference type="InterPro" id="IPR015421">
    <property type="entry name" value="PyrdxlP-dep_Trfase_major"/>
</dbReference>
<dbReference type="Pfam" id="PF00155">
    <property type="entry name" value="Aminotran_1_2"/>
    <property type="match status" value="1"/>
</dbReference>
<protein>
    <recommendedName>
        <fullName evidence="2">cysteine-S-conjugate beta-lyase</fullName>
        <ecNumber evidence="2">4.4.1.13</ecNumber>
    </recommendedName>
</protein>
<dbReference type="InterPro" id="IPR051798">
    <property type="entry name" value="Class-II_PLP-Dep_Aminotrans"/>
</dbReference>
<evidence type="ECO:0000256" key="2">
    <source>
        <dbReference type="ARBA" id="ARBA00012224"/>
    </source>
</evidence>
<name>A0ABV6KIM3_9BACI</name>
<evidence type="ECO:0000256" key="5">
    <source>
        <dbReference type="ARBA" id="ARBA00037974"/>
    </source>
</evidence>
<dbReference type="Gene3D" id="3.90.1150.10">
    <property type="entry name" value="Aspartate Aminotransferase, domain 1"/>
    <property type="match status" value="1"/>
</dbReference>
<dbReference type="InterPro" id="IPR015424">
    <property type="entry name" value="PyrdxlP-dep_Trfase"/>
</dbReference>
<dbReference type="EMBL" id="JBHLUX010000092">
    <property type="protein sequence ID" value="MFC0473164.1"/>
    <property type="molecule type" value="Genomic_DNA"/>
</dbReference>
<proteinExistence type="inferred from homology"/>
<dbReference type="Proteomes" id="UP001589838">
    <property type="component" value="Unassembled WGS sequence"/>
</dbReference>
<evidence type="ECO:0000313" key="7">
    <source>
        <dbReference type="EMBL" id="MFC0473164.1"/>
    </source>
</evidence>
<dbReference type="SUPFAM" id="SSF53383">
    <property type="entry name" value="PLP-dependent transferases"/>
    <property type="match status" value="1"/>
</dbReference>
<evidence type="ECO:0000313" key="8">
    <source>
        <dbReference type="Proteomes" id="UP001589838"/>
    </source>
</evidence>
<dbReference type="RefSeq" id="WP_335960117.1">
    <property type="nucleotide sequence ID" value="NZ_JAXBLX010000008.1"/>
</dbReference>
<keyword evidence="4 7" id="KW-0456">Lyase</keyword>
<dbReference type="EC" id="4.4.1.13" evidence="2"/>
<comment type="cofactor">
    <cofactor evidence="1">
        <name>pyridoxal 5'-phosphate</name>
        <dbReference type="ChEBI" id="CHEBI:597326"/>
    </cofactor>
</comment>
<dbReference type="InterPro" id="IPR004839">
    <property type="entry name" value="Aminotransferase_I/II_large"/>
</dbReference>
<comment type="caution">
    <text evidence="7">The sequence shown here is derived from an EMBL/GenBank/DDBJ whole genome shotgun (WGS) entry which is preliminary data.</text>
</comment>
<evidence type="ECO:0000256" key="3">
    <source>
        <dbReference type="ARBA" id="ARBA00022898"/>
    </source>
</evidence>
<sequence>MSERFDEVIERRGTNSMKWDMTKQRFGREDLLPMWVADMDFRAPKEVLDSLHATVEHGIFGYPAHSEGVDKAVQSWLKRRYEWEVQANSLIYTSGIVPTISFIIQAFTEPGDQVIIQTPVYYPFYDVVKKNNRELVKNPLAFDGDHYDMDFEQLEEAITEKTKMIVLCHPHNPVGRVWKQTELEKLAAICEKYDLLVVSDEIHADLLFKGHKHIPFAAINEDAANRTFTCLAPSKTFNLAGIQTSYVVVENEKLRMKLANHLSNSFANSVNSFAEVATEAAYTHGELWLEELMNYVEKNYDFVREYVTEHMPKLRVMDSEGTYLLWLECSKLPLTASERKKWLVEEAKVALNHGPIFGEEGKSFERINLACPKATLKEGLDRIKEAYDARGF</sequence>
<evidence type="ECO:0000256" key="4">
    <source>
        <dbReference type="ARBA" id="ARBA00023239"/>
    </source>
</evidence>
<gene>
    <name evidence="7" type="ORF">ACFFHM_22370</name>
</gene>
<dbReference type="GO" id="GO:0047804">
    <property type="term" value="F:cysteine-S-conjugate beta-lyase activity"/>
    <property type="evidence" value="ECO:0007669"/>
    <property type="project" value="UniProtKB-EC"/>
</dbReference>
<dbReference type="InterPro" id="IPR027619">
    <property type="entry name" value="C-S_lyase_PatB-like"/>
</dbReference>
<dbReference type="PANTHER" id="PTHR43525">
    <property type="entry name" value="PROTEIN MALY"/>
    <property type="match status" value="1"/>
</dbReference>
<evidence type="ECO:0000259" key="6">
    <source>
        <dbReference type="Pfam" id="PF00155"/>
    </source>
</evidence>
<dbReference type="CDD" id="cd00609">
    <property type="entry name" value="AAT_like"/>
    <property type="match status" value="1"/>
</dbReference>
<accession>A0ABV6KIM3</accession>
<comment type="similarity">
    <text evidence="5">Belongs to the class-II pyridoxal-phosphate-dependent aminotransferase family. MalY/PatB cystathionine beta-lyase subfamily.</text>
</comment>
<dbReference type="Gene3D" id="3.40.640.10">
    <property type="entry name" value="Type I PLP-dependent aspartate aminotransferase-like (Major domain)"/>
    <property type="match status" value="1"/>
</dbReference>